<dbReference type="EMBL" id="CAJVPW010028023">
    <property type="protein sequence ID" value="CAG8717180.1"/>
    <property type="molecule type" value="Genomic_DNA"/>
</dbReference>
<evidence type="ECO:0000313" key="1">
    <source>
        <dbReference type="EMBL" id="CAG8717180.1"/>
    </source>
</evidence>
<accession>A0ACA9PNL4</accession>
<dbReference type="Proteomes" id="UP000789366">
    <property type="component" value="Unassembled WGS sequence"/>
</dbReference>
<proteinExistence type="predicted"/>
<gene>
    <name evidence="1" type="ORF">SPELUC_LOCUS12192</name>
</gene>
<organism evidence="1 2">
    <name type="scientific">Cetraspora pellucida</name>
    <dbReference type="NCBI Taxonomy" id="1433469"/>
    <lineage>
        <taxon>Eukaryota</taxon>
        <taxon>Fungi</taxon>
        <taxon>Fungi incertae sedis</taxon>
        <taxon>Mucoromycota</taxon>
        <taxon>Glomeromycotina</taxon>
        <taxon>Glomeromycetes</taxon>
        <taxon>Diversisporales</taxon>
        <taxon>Gigasporaceae</taxon>
        <taxon>Cetraspora</taxon>
    </lineage>
</organism>
<reference evidence="1" key="1">
    <citation type="submission" date="2021-06" db="EMBL/GenBank/DDBJ databases">
        <authorList>
            <person name="Kallberg Y."/>
            <person name="Tangrot J."/>
            <person name="Rosling A."/>
        </authorList>
    </citation>
    <scope>NUCLEOTIDE SEQUENCE</scope>
    <source>
        <strain evidence="1">28 12/20/2015</strain>
    </source>
</reference>
<comment type="caution">
    <text evidence="1">The sequence shown here is derived from an EMBL/GenBank/DDBJ whole genome shotgun (WGS) entry which is preliminary data.</text>
</comment>
<evidence type="ECO:0000313" key="2">
    <source>
        <dbReference type="Proteomes" id="UP000789366"/>
    </source>
</evidence>
<keyword evidence="2" id="KW-1185">Reference proteome</keyword>
<feature type="non-terminal residue" evidence="1">
    <location>
        <position position="1"/>
    </location>
</feature>
<name>A0ACA9PNL4_9GLOM</name>
<sequence>TQFNILLAEWIILNTLPFSIVGSKALIILLKFLNATLELPSHKTIKLIIHNSFISLRGDVQTLFEQISGQISITLDLWTFCTNMPLLGVSAY</sequence>
<protein>
    <submittedName>
        <fullName evidence="1">5140_t:CDS:1</fullName>
    </submittedName>
</protein>